<feature type="active site" evidence="5">
    <location>
        <position position="275"/>
    </location>
</feature>
<keyword evidence="3 7" id="KW-0064">Aspartyl protease</keyword>
<feature type="domain" description="Peptidase A1" evidence="8">
    <location>
        <begin position="66"/>
        <end position="387"/>
    </location>
</feature>
<dbReference type="SUPFAM" id="SSF50630">
    <property type="entry name" value="Acid proteases"/>
    <property type="match status" value="1"/>
</dbReference>
<dbReference type="OrthoDB" id="771136at2759"/>
<keyword evidence="2 7" id="KW-0645">Protease</keyword>
<keyword evidence="6" id="KW-1015">Disulfide bond</keyword>
<dbReference type="InterPro" id="IPR034164">
    <property type="entry name" value="Pepsin-like_dom"/>
</dbReference>
<dbReference type="AlphaFoldDB" id="A0A316YR83"/>
<organism evidence="9 10">
    <name type="scientific">Acaromyces ingoldii</name>
    <dbReference type="NCBI Taxonomy" id="215250"/>
    <lineage>
        <taxon>Eukaryota</taxon>
        <taxon>Fungi</taxon>
        <taxon>Dikarya</taxon>
        <taxon>Basidiomycota</taxon>
        <taxon>Ustilaginomycotina</taxon>
        <taxon>Exobasidiomycetes</taxon>
        <taxon>Exobasidiales</taxon>
        <taxon>Cryptobasidiaceae</taxon>
        <taxon>Acaromyces</taxon>
    </lineage>
</organism>
<dbReference type="Pfam" id="PF00026">
    <property type="entry name" value="Asp"/>
    <property type="match status" value="1"/>
</dbReference>
<dbReference type="RefSeq" id="XP_025379085.1">
    <property type="nucleotide sequence ID" value="XM_025521176.1"/>
</dbReference>
<comment type="similarity">
    <text evidence="1 7">Belongs to the peptidase A1 family.</text>
</comment>
<dbReference type="Proteomes" id="UP000245768">
    <property type="component" value="Unassembled WGS sequence"/>
</dbReference>
<dbReference type="InterPro" id="IPR021109">
    <property type="entry name" value="Peptidase_aspartic_dom_sf"/>
</dbReference>
<protein>
    <submittedName>
        <fullName evidence="9">Acid protease</fullName>
    </submittedName>
</protein>
<evidence type="ECO:0000256" key="5">
    <source>
        <dbReference type="PIRSR" id="PIRSR601461-1"/>
    </source>
</evidence>
<dbReference type="STRING" id="215250.A0A316YR83"/>
<dbReference type="InterPro" id="IPR001461">
    <property type="entry name" value="Aspartic_peptidase_A1"/>
</dbReference>
<dbReference type="GeneID" id="37043092"/>
<dbReference type="PRINTS" id="PR00792">
    <property type="entry name" value="PEPSIN"/>
</dbReference>
<evidence type="ECO:0000256" key="4">
    <source>
        <dbReference type="ARBA" id="ARBA00022801"/>
    </source>
</evidence>
<dbReference type="PANTHER" id="PTHR47966">
    <property type="entry name" value="BETA-SITE APP-CLEAVING ENZYME, ISOFORM A-RELATED"/>
    <property type="match status" value="1"/>
</dbReference>
<proteinExistence type="inferred from homology"/>
<evidence type="ECO:0000256" key="7">
    <source>
        <dbReference type="RuleBase" id="RU000454"/>
    </source>
</evidence>
<dbReference type="PROSITE" id="PS00141">
    <property type="entry name" value="ASP_PROTEASE"/>
    <property type="match status" value="2"/>
</dbReference>
<dbReference type="InParanoid" id="A0A316YR83"/>
<evidence type="ECO:0000313" key="9">
    <source>
        <dbReference type="EMBL" id="PWN91887.1"/>
    </source>
</evidence>
<dbReference type="InterPro" id="IPR033121">
    <property type="entry name" value="PEPTIDASE_A1"/>
</dbReference>
<reference evidence="9 10" key="1">
    <citation type="journal article" date="2018" name="Mol. Biol. Evol.">
        <title>Broad Genomic Sampling Reveals a Smut Pathogenic Ancestry of the Fungal Clade Ustilaginomycotina.</title>
        <authorList>
            <person name="Kijpornyongpan T."/>
            <person name="Mondo S.J."/>
            <person name="Barry K."/>
            <person name="Sandor L."/>
            <person name="Lee J."/>
            <person name="Lipzen A."/>
            <person name="Pangilinan J."/>
            <person name="LaButti K."/>
            <person name="Hainaut M."/>
            <person name="Henrissat B."/>
            <person name="Grigoriev I.V."/>
            <person name="Spatafora J.W."/>
            <person name="Aime M.C."/>
        </authorList>
    </citation>
    <scope>NUCLEOTIDE SEQUENCE [LARGE SCALE GENOMIC DNA]</scope>
    <source>
        <strain evidence="9 10">MCA 4198</strain>
    </source>
</reference>
<keyword evidence="10" id="KW-1185">Reference proteome</keyword>
<dbReference type="EMBL" id="KZ819635">
    <property type="protein sequence ID" value="PWN91887.1"/>
    <property type="molecule type" value="Genomic_DNA"/>
</dbReference>
<feature type="active site" evidence="5">
    <location>
        <position position="84"/>
    </location>
</feature>
<evidence type="ECO:0000256" key="6">
    <source>
        <dbReference type="PIRSR" id="PIRSR601461-2"/>
    </source>
</evidence>
<gene>
    <name evidence="9" type="ORF">FA10DRAFT_265716</name>
</gene>
<dbReference type="PANTHER" id="PTHR47966:SF57">
    <property type="entry name" value="PEPTIDASE A1 DOMAIN-CONTAINING PROTEIN"/>
    <property type="match status" value="1"/>
</dbReference>
<name>A0A316YR83_9BASI</name>
<dbReference type="FunFam" id="2.40.70.10:FF:000115">
    <property type="entry name" value="Lysosomal aspartic protease"/>
    <property type="match status" value="1"/>
</dbReference>
<accession>A0A316YR83</accession>
<dbReference type="FunCoup" id="A0A316YR83">
    <property type="interactions" value="35"/>
</dbReference>
<evidence type="ECO:0000259" key="8">
    <source>
        <dbReference type="PROSITE" id="PS51767"/>
    </source>
</evidence>
<sequence>MHIPLVHQSKRDQSNPDETRAFALRQREHILARWGSKNNAAANEARAAIRKRQTIGLQDYGTDSSYYGQVSVGTPKQNFNVVLDTGSSDFWLATTDCTSSECDSATLFNPASSSSYHSGSTPFQIQYGTGAVAGTLVADDVSLAGYVVNDLTWANVDQVASGTLTPGSSGIMGMGFEELAESKTTPFWQVLVEQNLLKTNVFSFQLSRAPTTATSATFSPGGVFTLGQLDGNQYSGDISFVNVVGNDGFWSIPLDAITVNGNTATLSSGNTAAIDTGTTLISMPNSVLEQVFSQIPGATPTQMSSSSEGFYSIPCSSSNIISLRFGGKDYTISAQDLLAGRLSYSSCLAALFSLDLGDSGPDYVVGDTFLKNVFTAFQYSPAAVGFAALKDSSGAQTVATSSGVVGSAAATATSAVSSASSVSSAITGVPGLPSVSSNTATTSASTNVVGASGLPQPSAISTSQTAAPTLQAAGSGSSSSFASPRAPLLFSLALAALFAFAFAL</sequence>
<dbReference type="PROSITE" id="PS51767">
    <property type="entry name" value="PEPTIDASE_A1"/>
    <property type="match status" value="1"/>
</dbReference>
<dbReference type="CDD" id="cd05471">
    <property type="entry name" value="pepsin_like"/>
    <property type="match status" value="1"/>
</dbReference>
<dbReference type="GO" id="GO:0006508">
    <property type="term" value="P:proteolysis"/>
    <property type="evidence" value="ECO:0007669"/>
    <property type="project" value="UniProtKB-KW"/>
</dbReference>
<feature type="disulfide bond" evidence="6">
    <location>
        <begin position="97"/>
        <end position="102"/>
    </location>
</feature>
<evidence type="ECO:0000256" key="3">
    <source>
        <dbReference type="ARBA" id="ARBA00022750"/>
    </source>
</evidence>
<evidence type="ECO:0000256" key="2">
    <source>
        <dbReference type="ARBA" id="ARBA00022670"/>
    </source>
</evidence>
<evidence type="ECO:0000313" key="10">
    <source>
        <dbReference type="Proteomes" id="UP000245768"/>
    </source>
</evidence>
<evidence type="ECO:0000256" key="1">
    <source>
        <dbReference type="ARBA" id="ARBA00007447"/>
    </source>
</evidence>
<dbReference type="Gene3D" id="2.40.70.10">
    <property type="entry name" value="Acid Proteases"/>
    <property type="match status" value="2"/>
</dbReference>
<dbReference type="GO" id="GO:0004190">
    <property type="term" value="F:aspartic-type endopeptidase activity"/>
    <property type="evidence" value="ECO:0007669"/>
    <property type="project" value="UniProtKB-KW"/>
</dbReference>
<dbReference type="InterPro" id="IPR001969">
    <property type="entry name" value="Aspartic_peptidase_AS"/>
</dbReference>
<keyword evidence="4 7" id="KW-0378">Hydrolase</keyword>